<dbReference type="KEGG" id="prw:PsycPRwf_0231"/>
<dbReference type="PANTHER" id="PTHR12526:SF638">
    <property type="entry name" value="SPORE COAT PROTEIN SA"/>
    <property type="match status" value="1"/>
</dbReference>
<dbReference type="STRING" id="349106.PsycPRwf_0231"/>
<gene>
    <name evidence="2" type="ordered locus">PsycPRwf_0231</name>
</gene>
<reference evidence="2" key="1">
    <citation type="submission" date="2007-05" db="EMBL/GenBank/DDBJ databases">
        <title>Complete sequence of chromosome of Psychrobacter sp. PRwf-1.</title>
        <authorList>
            <consortium name="US DOE Joint Genome Institute"/>
            <person name="Copeland A."/>
            <person name="Lucas S."/>
            <person name="Lapidus A."/>
            <person name="Barry K."/>
            <person name="Detter J.C."/>
            <person name="Glavina del Rio T."/>
            <person name="Hammon N."/>
            <person name="Israni S."/>
            <person name="Dalin E."/>
            <person name="Tice H."/>
            <person name="Pitluck S."/>
            <person name="Chain P."/>
            <person name="Malfatti S."/>
            <person name="Shin M."/>
            <person name="Vergez L."/>
            <person name="Schmutz J."/>
            <person name="Larimer F."/>
            <person name="Land M."/>
            <person name="Hauser L."/>
            <person name="Kyrpides N."/>
            <person name="Kim E."/>
            <person name="Tiedje J."/>
            <person name="Richardson P."/>
        </authorList>
    </citation>
    <scope>NUCLEOTIDE SEQUENCE [LARGE SCALE GENOMIC DNA]</scope>
    <source>
        <strain evidence="2">PRwf-1</strain>
    </source>
</reference>
<dbReference type="PANTHER" id="PTHR12526">
    <property type="entry name" value="GLYCOSYLTRANSFERASE"/>
    <property type="match status" value="1"/>
</dbReference>
<dbReference type="eggNOG" id="COG0438">
    <property type="taxonomic scope" value="Bacteria"/>
</dbReference>
<dbReference type="Gene3D" id="3.40.50.2000">
    <property type="entry name" value="Glycogen Phosphorylase B"/>
    <property type="match status" value="2"/>
</dbReference>
<dbReference type="CAZy" id="GT4">
    <property type="family name" value="Glycosyltransferase Family 4"/>
</dbReference>
<sequence length="378" mass="42219">MKTKIVHIIIGLNVGGAELVLRRLVLSSQSRKNFQHEVISLTDKGIIGAELEAANIPVHTIHMHGLSSTLTSYLKLRNLLKRINPDIVQTWMYHADFLGGIAAKSIGVDKIIWGIRNSNVSTGMSKTTYYLSHICAKISGYIPSDIVAVSHTARDYHTAIGYDSNKMIVIPNGFDLEKFSIDTQKRFQMRLELDIKEDQLVIGNIGRFNPVKNQLNFIKACITLFDEGYTFIALLAGRNVDLRNPKIYNLLNGSKYTKNFIFLGEIEDTTKFYNAIDIFCLCSTTEGFPNVLGEAMSTERVCLSTKAGDAELILGNKSLLIHSTDCGGIASTLEQVVFKNPNNFDFNVLGMKARERIESNYSISKIVSDFESLYLEDI</sequence>
<accession>A5WBZ9</accession>
<feature type="domain" description="Glycosyltransferase subfamily 4-like N-terminal" evidence="1">
    <location>
        <begin position="14"/>
        <end position="178"/>
    </location>
</feature>
<dbReference type="GO" id="GO:0016757">
    <property type="term" value="F:glycosyltransferase activity"/>
    <property type="evidence" value="ECO:0007669"/>
    <property type="project" value="TreeGrafter"/>
</dbReference>
<keyword evidence="2" id="KW-0808">Transferase</keyword>
<dbReference type="InterPro" id="IPR028098">
    <property type="entry name" value="Glyco_trans_4-like_N"/>
</dbReference>
<dbReference type="AlphaFoldDB" id="A5WBZ9"/>
<dbReference type="HOGENOM" id="CLU_009583_0_3_6"/>
<dbReference type="Pfam" id="PF13692">
    <property type="entry name" value="Glyco_trans_1_4"/>
    <property type="match status" value="1"/>
</dbReference>
<protein>
    <submittedName>
        <fullName evidence="2">Glycosyl transferase, group 1</fullName>
    </submittedName>
</protein>
<name>A5WBZ9_PSYWF</name>
<organism evidence="2">
    <name type="scientific">Psychrobacter sp. (strain PRwf-1)</name>
    <dbReference type="NCBI Taxonomy" id="349106"/>
    <lineage>
        <taxon>Bacteria</taxon>
        <taxon>Pseudomonadati</taxon>
        <taxon>Pseudomonadota</taxon>
        <taxon>Gammaproteobacteria</taxon>
        <taxon>Moraxellales</taxon>
        <taxon>Moraxellaceae</taxon>
        <taxon>Psychrobacter</taxon>
    </lineage>
</organism>
<dbReference type="SUPFAM" id="SSF53756">
    <property type="entry name" value="UDP-Glycosyltransferase/glycogen phosphorylase"/>
    <property type="match status" value="1"/>
</dbReference>
<evidence type="ECO:0000313" key="2">
    <source>
        <dbReference type="EMBL" id="ABQ93190.1"/>
    </source>
</evidence>
<dbReference type="Pfam" id="PF13439">
    <property type="entry name" value="Glyco_transf_4"/>
    <property type="match status" value="1"/>
</dbReference>
<proteinExistence type="predicted"/>
<dbReference type="EMBL" id="CP000713">
    <property type="protein sequence ID" value="ABQ93190.1"/>
    <property type="molecule type" value="Genomic_DNA"/>
</dbReference>
<evidence type="ECO:0000259" key="1">
    <source>
        <dbReference type="Pfam" id="PF13439"/>
    </source>
</evidence>